<gene>
    <name evidence="1" type="ORF">rCG_41897</name>
</gene>
<dbReference type="AlphaFoldDB" id="A6KKS3"/>
<reference evidence="1 2" key="1">
    <citation type="submission" date="2005-07" db="EMBL/GenBank/DDBJ databases">
        <authorList>
            <person name="Mural R.J."/>
            <person name="Li P.W."/>
            <person name="Adams M.D."/>
            <person name="Amanatides P.G."/>
            <person name="Baden-Tillson H."/>
            <person name="Barnstead M."/>
            <person name="Chin S.H."/>
            <person name="Dew I."/>
            <person name="Evans C.A."/>
            <person name="Ferriera S."/>
            <person name="Flanigan M."/>
            <person name="Fosler C."/>
            <person name="Glodek A."/>
            <person name="Gu Z."/>
            <person name="Holt R.A."/>
            <person name="Jennings D."/>
            <person name="Kraft C.L."/>
            <person name="Lu F."/>
            <person name="Nguyen T."/>
            <person name="Nusskern D.R."/>
            <person name="Pfannkoch C.M."/>
            <person name="Sitter C."/>
            <person name="Sutton G.G."/>
            <person name="Venter J.C."/>
            <person name="Wang Z."/>
            <person name="Woodage T."/>
            <person name="Zheng X.H."/>
            <person name="Zhong F."/>
        </authorList>
    </citation>
    <scope>NUCLEOTIDE SEQUENCE [LARGE SCALE GENOMIC DNA]</scope>
    <source>
        <strain>BN</strain>
        <strain evidence="2">Sprague-Dawley</strain>
    </source>
</reference>
<evidence type="ECO:0000313" key="2">
    <source>
        <dbReference type="Proteomes" id="UP000234681"/>
    </source>
</evidence>
<accession>A6KKS3</accession>
<proteinExistence type="predicted"/>
<evidence type="ECO:0000313" key="1">
    <source>
        <dbReference type="EMBL" id="EDL86267.1"/>
    </source>
</evidence>
<dbReference type="Proteomes" id="UP000234681">
    <property type="component" value="Chromosome 15"/>
</dbReference>
<sequence length="32" mass="3697">MERKRVKFGEEAADLSDEMLGCTGVLWLRREA</sequence>
<name>A6KKS3_RAT</name>
<protein>
    <submittedName>
        <fullName evidence="1">RCG41897</fullName>
    </submittedName>
</protein>
<organism evidence="1 2">
    <name type="scientific">Rattus norvegicus</name>
    <name type="common">Rat</name>
    <dbReference type="NCBI Taxonomy" id="10116"/>
    <lineage>
        <taxon>Eukaryota</taxon>
        <taxon>Metazoa</taxon>
        <taxon>Chordata</taxon>
        <taxon>Craniata</taxon>
        <taxon>Vertebrata</taxon>
        <taxon>Euteleostomi</taxon>
        <taxon>Mammalia</taxon>
        <taxon>Eutheria</taxon>
        <taxon>Euarchontoglires</taxon>
        <taxon>Glires</taxon>
        <taxon>Rodentia</taxon>
        <taxon>Myomorpha</taxon>
        <taxon>Muroidea</taxon>
        <taxon>Muridae</taxon>
        <taxon>Murinae</taxon>
        <taxon>Rattus</taxon>
    </lineage>
</organism>
<dbReference type="EMBL" id="CH474061">
    <property type="protein sequence ID" value="EDL86267.1"/>
    <property type="molecule type" value="Genomic_DNA"/>
</dbReference>